<organism evidence="1 2">
    <name type="scientific">Paraburkholderia aspalathi</name>
    <dbReference type="NCBI Taxonomy" id="1324617"/>
    <lineage>
        <taxon>Bacteria</taxon>
        <taxon>Pseudomonadati</taxon>
        <taxon>Pseudomonadota</taxon>
        <taxon>Betaproteobacteria</taxon>
        <taxon>Burkholderiales</taxon>
        <taxon>Burkholderiaceae</taxon>
        <taxon>Paraburkholderia</taxon>
    </lineage>
</organism>
<dbReference type="AlphaFoldDB" id="A0A1I7ELM4"/>
<dbReference type="Proteomes" id="UP000198844">
    <property type="component" value="Unassembled WGS sequence"/>
</dbReference>
<name>A0A1I7ELM4_9BURK</name>
<reference evidence="1 2" key="1">
    <citation type="submission" date="2016-10" db="EMBL/GenBank/DDBJ databases">
        <authorList>
            <person name="de Groot N.N."/>
        </authorList>
    </citation>
    <scope>NUCLEOTIDE SEQUENCE [LARGE SCALE GENOMIC DNA]</scope>
    <source>
        <strain evidence="1 2">LMG 27731</strain>
    </source>
</reference>
<sequence length="149" mass="15578">MVSERGYVVVSDLKVCRSGAPVHVSEIPNGVGFLSDINVAKGVYVALDFVSTQPTLYLATVAKIGSKKNMVTLGGAYTGGKGVSQLKRAAFSASGDAGSSVISPDGRYVAPNGQLDCGEDAYPGVWDIQKNKRVAMDGDACNALFTREK</sequence>
<evidence type="ECO:0000313" key="1">
    <source>
        <dbReference type="EMBL" id="SFU24781.1"/>
    </source>
</evidence>
<proteinExistence type="predicted"/>
<protein>
    <submittedName>
        <fullName evidence="1">Uncharacterized protein</fullName>
    </submittedName>
</protein>
<accession>A0A1I7ELM4</accession>
<dbReference type="EMBL" id="FPBH01000029">
    <property type="protein sequence ID" value="SFU24781.1"/>
    <property type="molecule type" value="Genomic_DNA"/>
</dbReference>
<gene>
    <name evidence="1" type="ORF">SAMN05192563_102991</name>
</gene>
<evidence type="ECO:0000313" key="2">
    <source>
        <dbReference type="Proteomes" id="UP000198844"/>
    </source>
</evidence>